<proteinExistence type="predicted"/>
<dbReference type="Proteomes" id="UP000326169">
    <property type="component" value="Unassembled WGS sequence"/>
</dbReference>
<reference evidence="1 2" key="1">
    <citation type="journal article" date="2019" name="J Genomics">
        <title>The Draft Genome of a Hydrogen-producing Cyanobacterium, Arthrospira platensis NIES-46.</title>
        <authorList>
            <person name="Suzuki S."/>
            <person name="Yamaguchi H."/>
            <person name="Kawachi M."/>
        </authorList>
    </citation>
    <scope>NUCLEOTIDE SEQUENCE [LARGE SCALE GENOMIC DNA]</scope>
    <source>
        <strain evidence="1 2">NIES-46</strain>
    </source>
</reference>
<name>A0A5M3T608_LIMPL</name>
<dbReference type="RefSeq" id="WP_286167465.1">
    <property type="nucleotide sequence ID" value="NZ_BIMW01000067.1"/>
</dbReference>
<keyword evidence="2" id="KW-1185">Reference proteome</keyword>
<dbReference type="GeneID" id="301682179"/>
<evidence type="ECO:0000313" key="2">
    <source>
        <dbReference type="Proteomes" id="UP000326169"/>
    </source>
</evidence>
<comment type="caution">
    <text evidence="1">The sequence shown here is derived from an EMBL/GenBank/DDBJ whole genome shotgun (WGS) entry which is preliminary data.</text>
</comment>
<dbReference type="EMBL" id="BIMW01000067">
    <property type="protein sequence ID" value="GCE93236.1"/>
    <property type="molecule type" value="Genomic_DNA"/>
</dbReference>
<sequence>MLKKLPVLGLIIVLIAGLVFGVGTAGVLADTSLPQPNDNGDYIGNSNHLYWQVVDPDPNGLNCRMGSESIKEVWNPEKSGFPRIINFPVVERLQTDEVFTGKLSYGGFIVTLDSDLKPWIYIEEKADATPANCFVRANDLFIKPIEKPALEETLEETLEEVEEVIDNG</sequence>
<organism evidence="1 2">
    <name type="scientific">Limnospira platensis NIES-46</name>
    <dbReference type="NCBI Taxonomy" id="1236695"/>
    <lineage>
        <taxon>Bacteria</taxon>
        <taxon>Bacillati</taxon>
        <taxon>Cyanobacteriota</taxon>
        <taxon>Cyanophyceae</taxon>
        <taxon>Oscillatoriophycideae</taxon>
        <taxon>Oscillatoriales</taxon>
        <taxon>Sirenicapillariaceae</taxon>
        <taxon>Limnospira</taxon>
    </lineage>
</organism>
<gene>
    <name evidence="1" type="ORF">NIES46_12850</name>
</gene>
<evidence type="ECO:0000313" key="1">
    <source>
        <dbReference type="EMBL" id="GCE93236.1"/>
    </source>
</evidence>
<protein>
    <submittedName>
        <fullName evidence="1">Uncharacterized protein</fullName>
    </submittedName>
</protein>
<accession>A0A5M3T608</accession>